<dbReference type="AlphaFoldDB" id="A0A081BMX0"/>
<protein>
    <recommendedName>
        <fullName evidence="1">CULT domain-containing protein</fullName>
    </recommendedName>
</protein>
<dbReference type="STRING" id="1499966.U14_02981"/>
<sequence>MFPLFIVAKGSTLVRPTDETDAADLDTPEKADALLCSTCRAPIASLHDRISVNERHEHVFANPHGYIYQIGCFAAAPGCALIGEETAFFSWFPGYAWQIALCRQCAAMLGWGFRSQDSRFFGLILENLIASQQ</sequence>
<evidence type="ECO:0000259" key="1">
    <source>
        <dbReference type="PROSITE" id="PS51788"/>
    </source>
</evidence>
<dbReference type="Gene3D" id="2.170.150.20">
    <property type="entry name" value="Peptide methionine sulfoxide reductase"/>
    <property type="match status" value="1"/>
</dbReference>
<accession>A0A081BMX0</accession>
<organism evidence="2">
    <name type="scientific">Candidatus Moduliflexus flocculans</name>
    <dbReference type="NCBI Taxonomy" id="1499966"/>
    <lineage>
        <taxon>Bacteria</taxon>
        <taxon>Candidatus Moduliflexota</taxon>
        <taxon>Candidatus Moduliflexia</taxon>
        <taxon>Candidatus Moduliflexales</taxon>
        <taxon>Candidatus Moduliflexaceae</taxon>
    </lineage>
</organism>
<dbReference type="HOGENOM" id="CLU_138600_1_0_0"/>
<feature type="domain" description="CULT" evidence="1">
    <location>
        <begin position="31"/>
        <end position="132"/>
    </location>
</feature>
<evidence type="ECO:0000313" key="3">
    <source>
        <dbReference type="Proteomes" id="UP000030700"/>
    </source>
</evidence>
<dbReference type="Proteomes" id="UP000030700">
    <property type="component" value="Unassembled WGS sequence"/>
</dbReference>
<dbReference type="EMBL" id="DF820457">
    <property type="protein sequence ID" value="GAK51736.1"/>
    <property type="molecule type" value="Genomic_DNA"/>
</dbReference>
<dbReference type="FunFam" id="2.170.150.20:FF:000007">
    <property type="entry name" value="Protein cereblon"/>
    <property type="match status" value="1"/>
</dbReference>
<dbReference type="CDD" id="cd15777">
    <property type="entry name" value="CRBN_C_like"/>
    <property type="match status" value="1"/>
</dbReference>
<evidence type="ECO:0000313" key="2">
    <source>
        <dbReference type="EMBL" id="GAK51736.1"/>
    </source>
</evidence>
<reference evidence="2" key="1">
    <citation type="journal article" date="2015" name="PeerJ">
        <title>First genomic representation of candidate bacterial phylum KSB3 points to enhanced environmental sensing as a trigger of wastewater bulking.</title>
        <authorList>
            <person name="Sekiguchi Y."/>
            <person name="Ohashi A."/>
            <person name="Parks D.H."/>
            <person name="Yamauchi T."/>
            <person name="Tyson G.W."/>
            <person name="Hugenholtz P."/>
        </authorList>
    </citation>
    <scope>NUCLEOTIDE SEQUENCE [LARGE SCALE GENOMIC DNA]</scope>
</reference>
<dbReference type="InterPro" id="IPR034750">
    <property type="entry name" value="CULT"/>
</dbReference>
<keyword evidence="3" id="KW-1185">Reference proteome</keyword>
<name>A0A081BMX0_9BACT</name>
<gene>
    <name evidence="2" type="ORF">U14_02981</name>
</gene>
<proteinExistence type="predicted"/>
<dbReference type="PROSITE" id="PS51788">
    <property type="entry name" value="CULT"/>
    <property type="match status" value="1"/>
</dbReference>